<evidence type="ECO:0000313" key="2">
    <source>
        <dbReference type="EMBL" id="KAF8909336.1"/>
    </source>
</evidence>
<feature type="compositionally biased region" description="Low complexity" evidence="1">
    <location>
        <begin position="793"/>
        <end position="803"/>
    </location>
</feature>
<organism evidence="2 3">
    <name type="scientific">Gymnopilus junonius</name>
    <name type="common">Spectacular rustgill mushroom</name>
    <name type="synonym">Gymnopilus spectabilis subsp. junonius</name>
    <dbReference type="NCBI Taxonomy" id="109634"/>
    <lineage>
        <taxon>Eukaryota</taxon>
        <taxon>Fungi</taxon>
        <taxon>Dikarya</taxon>
        <taxon>Basidiomycota</taxon>
        <taxon>Agaricomycotina</taxon>
        <taxon>Agaricomycetes</taxon>
        <taxon>Agaricomycetidae</taxon>
        <taxon>Agaricales</taxon>
        <taxon>Agaricineae</taxon>
        <taxon>Hymenogastraceae</taxon>
        <taxon>Gymnopilus</taxon>
    </lineage>
</organism>
<feature type="compositionally biased region" description="Polar residues" evidence="1">
    <location>
        <begin position="95"/>
        <end position="107"/>
    </location>
</feature>
<feature type="compositionally biased region" description="Low complexity" evidence="1">
    <location>
        <begin position="397"/>
        <end position="423"/>
    </location>
</feature>
<sequence length="1006" mass="106827">MEDPWANAWGEPSKSTVSDSSILVSGSSTWAAPSVSAIHGDHEDDLSTSSWSVPATPHWSDTDAVETSIWTNDVSSAWAPASSTFDRISLGNDFPSESETQFSTSPPENAHDSPSPIIHSISFEREDDPTPALSSIKQPDTAPRTPLPPTLVLDDEIEAFGTFETGEVVERSEEWIPPRSNFNLPSAEVAALAPRWDYPASAATDATHDTIKDLDDAWERARQEKENQDRYVPRELLSSILRQVEEMSDDIWPDVEYNDSSNDGSGRADMEDLGLNSIIQKLAPDDLTLPPKQPFQKTFTFKQSTEALKLTRHSPLTKLSPMAFYMSSKGLTSWEASVKAKPNITADDFAPPGWKIVETPKAEVQVVEGTRKKSSGGFLSFFGRRLTTSSSDIPTIGRSASPVVASGSGASSIQASSSPRPSIDSTRPGSVLNEAVGQTTALSPVVPVDTLAESAAAHVEGPSMSKKPSIVTAVMLDNVKRESTPSPSAVSRFLGRFSRHKSSSSRDSLSLSADDLEFLSDVPTVETKEETSNDLDALSRMIKSPPLPTALPPPLAPPPRAPLPSRTASIVNTVEASQDKQEYLFSNFEDVPTQSVLPLPPAPILGSVLTPPVKPTSLDISASATASNSTSHPPHPATTQRTLDQPSQSRTSPTDQGWPSFDYPLSSMSKTTQTKRPIVAIMASSSSTAPSSVPPLLPKPTSAFSIPPPPSSSINRPVSPHPSLITGSGNIIVPLPPPPSSRSHTPSVPAHPYQARSQPTFARIDDDDDFADFLSSPAQPTNPVHLSFADFKPSAASSSHPIPSNKPSAPSKDLFGNFGSFDNPPRPPAKPLNLIISPSSPPNPPSKPKNGPPPLGKAAQKTSRAPDHSRTLSLMETAAARGRWLGPPSPLPEALPPPSTSNGNPLSIDPFEGGSSMQAQQARATAALSAPSTSIRAANGSSSQPQSWNFPPPMNPTVLDPIPSPPSHKPQPQTLLLSGTPNSTNAPSTAHTGGLSAQDLSFFEGL</sequence>
<feature type="compositionally biased region" description="Polar residues" evidence="1">
    <location>
        <begin position="935"/>
        <end position="949"/>
    </location>
</feature>
<proteinExistence type="predicted"/>
<feature type="compositionally biased region" description="Low complexity" evidence="1">
    <location>
        <begin position="13"/>
        <end position="22"/>
    </location>
</feature>
<dbReference type="Proteomes" id="UP000724874">
    <property type="component" value="Unassembled WGS sequence"/>
</dbReference>
<keyword evidence="3" id="KW-1185">Reference proteome</keyword>
<dbReference type="OrthoDB" id="3262497at2759"/>
<feature type="region of interest" description="Disordered" evidence="1">
    <location>
        <begin position="392"/>
        <end position="430"/>
    </location>
</feature>
<name>A0A9P5NWR6_GYMJU</name>
<gene>
    <name evidence="2" type="ORF">CPB84DRAFT_1843132</name>
</gene>
<evidence type="ECO:0000313" key="3">
    <source>
        <dbReference type="Proteomes" id="UP000724874"/>
    </source>
</evidence>
<feature type="compositionally biased region" description="Pro residues" evidence="1">
    <location>
        <begin position="839"/>
        <end position="855"/>
    </location>
</feature>
<feature type="region of interest" description="Disordered" evidence="1">
    <location>
        <begin position="88"/>
        <end position="150"/>
    </location>
</feature>
<feature type="compositionally biased region" description="Polar residues" evidence="1">
    <location>
        <begin position="974"/>
        <end position="991"/>
    </location>
</feature>
<feature type="compositionally biased region" description="Pro residues" evidence="1">
    <location>
        <begin position="545"/>
        <end position="562"/>
    </location>
</feature>
<feature type="region of interest" description="Disordered" evidence="1">
    <location>
        <begin position="35"/>
        <end position="60"/>
    </location>
</feature>
<dbReference type="EMBL" id="JADNYJ010000009">
    <property type="protein sequence ID" value="KAF8909336.1"/>
    <property type="molecule type" value="Genomic_DNA"/>
</dbReference>
<feature type="compositionally biased region" description="Polar residues" evidence="1">
    <location>
        <begin position="637"/>
        <end position="657"/>
    </location>
</feature>
<feature type="compositionally biased region" description="Low complexity" evidence="1">
    <location>
        <begin position="915"/>
        <end position="934"/>
    </location>
</feature>
<feature type="compositionally biased region" description="Pro residues" evidence="1">
    <location>
        <begin position="887"/>
        <end position="899"/>
    </location>
</feature>
<feature type="region of interest" description="Disordered" evidence="1">
    <location>
        <begin position="622"/>
        <end position="670"/>
    </location>
</feature>
<dbReference type="AlphaFoldDB" id="A0A9P5NWR6"/>
<comment type="caution">
    <text evidence="2">The sequence shown here is derived from an EMBL/GenBank/DDBJ whole genome shotgun (WGS) entry which is preliminary data.</text>
</comment>
<evidence type="ECO:0000256" key="1">
    <source>
        <dbReference type="SAM" id="MobiDB-lite"/>
    </source>
</evidence>
<protein>
    <submittedName>
        <fullName evidence="2">Uncharacterized protein</fullName>
    </submittedName>
</protein>
<feature type="region of interest" description="Disordered" evidence="1">
    <location>
        <begin position="1"/>
        <end position="22"/>
    </location>
</feature>
<feature type="region of interest" description="Disordered" evidence="1">
    <location>
        <begin position="543"/>
        <end position="565"/>
    </location>
</feature>
<feature type="region of interest" description="Disordered" evidence="1">
    <location>
        <begin position="683"/>
        <end position="1006"/>
    </location>
</feature>
<feature type="compositionally biased region" description="Low complexity" evidence="1">
    <location>
        <begin position="622"/>
        <end position="631"/>
    </location>
</feature>
<accession>A0A9P5NWR6</accession>
<reference evidence="2" key="1">
    <citation type="submission" date="2020-11" db="EMBL/GenBank/DDBJ databases">
        <authorList>
            <consortium name="DOE Joint Genome Institute"/>
            <person name="Ahrendt S."/>
            <person name="Riley R."/>
            <person name="Andreopoulos W."/>
            <person name="LaButti K."/>
            <person name="Pangilinan J."/>
            <person name="Ruiz-duenas F.J."/>
            <person name="Barrasa J.M."/>
            <person name="Sanchez-Garcia M."/>
            <person name="Camarero S."/>
            <person name="Miyauchi S."/>
            <person name="Serrano A."/>
            <person name="Linde D."/>
            <person name="Babiker R."/>
            <person name="Drula E."/>
            <person name="Ayuso-Fernandez I."/>
            <person name="Pacheco R."/>
            <person name="Padilla G."/>
            <person name="Ferreira P."/>
            <person name="Barriuso J."/>
            <person name="Kellner H."/>
            <person name="Castanera R."/>
            <person name="Alfaro M."/>
            <person name="Ramirez L."/>
            <person name="Pisabarro A.G."/>
            <person name="Kuo A."/>
            <person name="Tritt A."/>
            <person name="Lipzen A."/>
            <person name="He G."/>
            <person name="Yan M."/>
            <person name="Ng V."/>
            <person name="Cullen D."/>
            <person name="Martin F."/>
            <person name="Rosso M.-N."/>
            <person name="Henrissat B."/>
            <person name="Hibbett D."/>
            <person name="Martinez A.T."/>
            <person name="Grigoriev I.V."/>
        </authorList>
    </citation>
    <scope>NUCLEOTIDE SEQUENCE</scope>
    <source>
        <strain evidence="2">AH 44721</strain>
    </source>
</reference>